<dbReference type="Gene3D" id="1.10.10.60">
    <property type="entry name" value="Homeodomain-like"/>
    <property type="match status" value="2"/>
</dbReference>
<evidence type="ECO:0000313" key="6">
    <source>
        <dbReference type="EMBL" id="PJJ83117.1"/>
    </source>
</evidence>
<feature type="transmembrane region" description="Helical" evidence="4">
    <location>
        <begin position="255"/>
        <end position="274"/>
    </location>
</feature>
<evidence type="ECO:0000256" key="4">
    <source>
        <dbReference type="SAM" id="Phobius"/>
    </source>
</evidence>
<sequence>MSSVDDASRRVLRRVFLTLAAALQTLRIFKQMKIPLTITEFIILSLAIQSMVMAIVLLYRSNRLNGNGWLSAIILSISFIAVVRIVSGCLHLEDTYPWITPLLFQPVMLVGPFIYFYARSLIYGKIRLRAKHAVHLLPVIKGAGPQIAFILFYSGLLSLPFIQSFYFTATAQLILFNVYLSDNLPLFISLLTYSILSYRLVRKHEAGASASTYKLKDIKWLKNLLRLFLSLVVLFAASLILNMQPIANRDEFTNAIFFIPLTGFTYWLSISSFLRQGKMTPDDVVTYNKVPARVYFSDEDAARHGAQLLALMIKDKPYLDPLLKLDTLAARLNITERAFSNLLNQHVGKSFNDFVNEYRVEAAKLKLADPNFDQYTIAAIAYECGFNSLATFQRCFKQFAGITPSQFLQQRKAGAQLVQQQ</sequence>
<dbReference type="SMART" id="SM00342">
    <property type="entry name" value="HTH_ARAC"/>
    <property type="match status" value="1"/>
</dbReference>
<dbReference type="GO" id="GO:0003700">
    <property type="term" value="F:DNA-binding transcription factor activity"/>
    <property type="evidence" value="ECO:0007669"/>
    <property type="project" value="InterPro"/>
</dbReference>
<evidence type="ECO:0000256" key="1">
    <source>
        <dbReference type="ARBA" id="ARBA00023015"/>
    </source>
</evidence>
<dbReference type="SUPFAM" id="SSF46689">
    <property type="entry name" value="Homeodomain-like"/>
    <property type="match status" value="1"/>
</dbReference>
<feature type="transmembrane region" description="Helical" evidence="4">
    <location>
        <begin position="41"/>
        <end position="59"/>
    </location>
</feature>
<feature type="domain" description="HTH araC/xylS-type" evidence="5">
    <location>
        <begin position="307"/>
        <end position="410"/>
    </location>
</feature>
<evidence type="ECO:0000256" key="2">
    <source>
        <dbReference type="ARBA" id="ARBA00023125"/>
    </source>
</evidence>
<dbReference type="InterPro" id="IPR018062">
    <property type="entry name" value="HTH_AraC-typ_CS"/>
</dbReference>
<dbReference type="PRINTS" id="PR00032">
    <property type="entry name" value="HTHARAC"/>
</dbReference>
<evidence type="ECO:0000259" key="5">
    <source>
        <dbReference type="PROSITE" id="PS01124"/>
    </source>
</evidence>
<dbReference type="Pfam" id="PF12833">
    <property type="entry name" value="HTH_18"/>
    <property type="match status" value="1"/>
</dbReference>
<reference evidence="6 7" key="1">
    <citation type="submission" date="2017-11" db="EMBL/GenBank/DDBJ databases">
        <title>Genomic Encyclopedia of Archaeal and Bacterial Type Strains, Phase II (KMG-II): From Individual Species to Whole Genera.</title>
        <authorList>
            <person name="Goeker M."/>
        </authorList>
    </citation>
    <scope>NUCLEOTIDE SEQUENCE [LARGE SCALE GENOMIC DNA]</scope>
    <source>
        <strain evidence="6 7">DSM 28175</strain>
    </source>
</reference>
<organism evidence="6 7">
    <name type="scientific">Mucilaginibacter auburnensis</name>
    <dbReference type="NCBI Taxonomy" id="1457233"/>
    <lineage>
        <taxon>Bacteria</taxon>
        <taxon>Pseudomonadati</taxon>
        <taxon>Bacteroidota</taxon>
        <taxon>Sphingobacteriia</taxon>
        <taxon>Sphingobacteriales</taxon>
        <taxon>Sphingobacteriaceae</taxon>
        <taxon>Mucilaginibacter</taxon>
    </lineage>
</organism>
<feature type="transmembrane region" description="Helical" evidence="4">
    <location>
        <begin position="139"/>
        <end position="162"/>
    </location>
</feature>
<keyword evidence="1" id="KW-0805">Transcription regulation</keyword>
<dbReference type="Proteomes" id="UP000242687">
    <property type="component" value="Unassembled WGS sequence"/>
</dbReference>
<evidence type="ECO:0000313" key="7">
    <source>
        <dbReference type="Proteomes" id="UP000242687"/>
    </source>
</evidence>
<keyword evidence="7" id="KW-1185">Reference proteome</keyword>
<name>A0A2H9VQI3_9SPHI</name>
<comment type="caution">
    <text evidence="6">The sequence shown here is derived from an EMBL/GenBank/DDBJ whole genome shotgun (WGS) entry which is preliminary data.</text>
</comment>
<evidence type="ECO:0000256" key="3">
    <source>
        <dbReference type="ARBA" id="ARBA00023163"/>
    </source>
</evidence>
<feature type="transmembrane region" description="Helical" evidence="4">
    <location>
        <begin position="66"/>
        <end position="86"/>
    </location>
</feature>
<dbReference type="PANTHER" id="PTHR43280">
    <property type="entry name" value="ARAC-FAMILY TRANSCRIPTIONAL REGULATOR"/>
    <property type="match status" value="1"/>
</dbReference>
<dbReference type="GO" id="GO:0043565">
    <property type="term" value="F:sequence-specific DNA binding"/>
    <property type="evidence" value="ECO:0007669"/>
    <property type="project" value="InterPro"/>
</dbReference>
<feature type="transmembrane region" description="Helical" evidence="4">
    <location>
        <begin position="98"/>
        <end position="118"/>
    </location>
</feature>
<feature type="transmembrane region" description="Helical" evidence="4">
    <location>
        <begin position="174"/>
        <end position="196"/>
    </location>
</feature>
<dbReference type="PANTHER" id="PTHR43280:SF29">
    <property type="entry name" value="ARAC-FAMILY TRANSCRIPTIONAL REGULATOR"/>
    <property type="match status" value="1"/>
</dbReference>
<dbReference type="PROSITE" id="PS01124">
    <property type="entry name" value="HTH_ARAC_FAMILY_2"/>
    <property type="match status" value="1"/>
</dbReference>
<proteinExistence type="predicted"/>
<gene>
    <name evidence="6" type="ORF">CLV57_0095</name>
</gene>
<accession>A0A2H9VQI3</accession>
<dbReference type="InterPro" id="IPR020449">
    <property type="entry name" value="Tscrpt_reg_AraC-type_HTH"/>
</dbReference>
<dbReference type="InterPro" id="IPR018060">
    <property type="entry name" value="HTH_AraC"/>
</dbReference>
<protein>
    <submittedName>
        <fullName evidence="6">AraC-like DNA-binding protein</fullName>
    </submittedName>
</protein>
<keyword evidence="4" id="KW-0472">Membrane</keyword>
<keyword evidence="2 6" id="KW-0238">DNA-binding</keyword>
<dbReference type="InterPro" id="IPR009057">
    <property type="entry name" value="Homeodomain-like_sf"/>
</dbReference>
<keyword evidence="4" id="KW-1133">Transmembrane helix</keyword>
<keyword evidence="3" id="KW-0804">Transcription</keyword>
<dbReference type="AlphaFoldDB" id="A0A2H9VQI3"/>
<keyword evidence="4" id="KW-0812">Transmembrane</keyword>
<dbReference type="EMBL" id="PGFJ01000001">
    <property type="protein sequence ID" value="PJJ83117.1"/>
    <property type="molecule type" value="Genomic_DNA"/>
</dbReference>
<dbReference type="PROSITE" id="PS00041">
    <property type="entry name" value="HTH_ARAC_FAMILY_1"/>
    <property type="match status" value="1"/>
</dbReference>
<feature type="transmembrane region" description="Helical" evidence="4">
    <location>
        <begin position="224"/>
        <end position="243"/>
    </location>
</feature>